<dbReference type="EMBL" id="QGKY02000089">
    <property type="protein sequence ID" value="KAF2612530.1"/>
    <property type="molecule type" value="Genomic_DNA"/>
</dbReference>
<comment type="caution">
    <text evidence="1">The sequence shown here is derived from an EMBL/GenBank/DDBJ whole genome shotgun (WGS) entry which is preliminary data.</text>
</comment>
<dbReference type="AlphaFoldDB" id="A0A8S9LX56"/>
<evidence type="ECO:0000313" key="1">
    <source>
        <dbReference type="EMBL" id="KAF2612530.1"/>
    </source>
</evidence>
<sequence length="344" mass="37994">MFLCVVDFYCARNEAFSASQKHGINLTFWIRVGPPRVTSCLSFDGGCIFCDPTIQSLNVFTQSVELPRQLIEYQVYLSVEIGYHHQFGKSQIGYVPQKQNGMNLDDLPVAIFLIKRLASSGFLVLKFPSLAVSSVIWTTISLALSVREYLPASGGVLLIDVRCASSTDIAVDMSLDIALTSSIDVRPKSIWPSWSSRSPFSSRTRSKVATITRGSVSIDVRDEVSIDVRWKISVVGRVASVDGGERVSIDEIGVRVDGGWQVSIDKLVLLSIDEERLPLRIERSKLAGSDENSSGVSSLLLVLLAKLRVSIQVIRIIILQMLNSCIPDIIELNHLRTNRSAFAF</sequence>
<protein>
    <submittedName>
        <fullName evidence="1">Uncharacterized protein</fullName>
    </submittedName>
</protein>
<name>A0A8S9LX56_BRACR</name>
<organism evidence="1">
    <name type="scientific">Brassica cretica</name>
    <name type="common">Mustard</name>
    <dbReference type="NCBI Taxonomy" id="69181"/>
    <lineage>
        <taxon>Eukaryota</taxon>
        <taxon>Viridiplantae</taxon>
        <taxon>Streptophyta</taxon>
        <taxon>Embryophyta</taxon>
        <taxon>Tracheophyta</taxon>
        <taxon>Spermatophyta</taxon>
        <taxon>Magnoliopsida</taxon>
        <taxon>eudicotyledons</taxon>
        <taxon>Gunneridae</taxon>
        <taxon>Pentapetalae</taxon>
        <taxon>rosids</taxon>
        <taxon>malvids</taxon>
        <taxon>Brassicales</taxon>
        <taxon>Brassicaceae</taxon>
        <taxon>Brassiceae</taxon>
        <taxon>Brassica</taxon>
    </lineage>
</organism>
<gene>
    <name evidence="1" type="ORF">F2Q70_00011498</name>
</gene>
<reference evidence="1" key="1">
    <citation type="submission" date="2019-12" db="EMBL/GenBank/DDBJ databases">
        <title>Genome sequencing and annotation of Brassica cretica.</title>
        <authorList>
            <person name="Studholme D.J."/>
            <person name="Sarris P.F."/>
        </authorList>
    </citation>
    <scope>NUCLEOTIDE SEQUENCE</scope>
    <source>
        <strain evidence="1">PFS-102/07</strain>
        <tissue evidence="1">Leaf</tissue>
    </source>
</reference>
<proteinExistence type="predicted"/>
<accession>A0A8S9LX56</accession>